<dbReference type="RefSeq" id="WP_344477212.1">
    <property type="nucleotide sequence ID" value="NZ_BAAAQX010000009.1"/>
</dbReference>
<evidence type="ECO:0000313" key="2">
    <source>
        <dbReference type="EMBL" id="GAA2208443.1"/>
    </source>
</evidence>
<comment type="caution">
    <text evidence="2">The sequence shown here is derived from an EMBL/GenBank/DDBJ whole genome shotgun (WGS) entry which is preliminary data.</text>
</comment>
<dbReference type="Proteomes" id="UP001499843">
    <property type="component" value="Unassembled WGS sequence"/>
</dbReference>
<sequence>MGYVRWKDIRAKHVERAGGEEAIEAGKQEFLAKARGRRLAEIRRSRGLTQQALAQRMGVTRGRISQIEQGRISGQDVLAQYATALGGRLHQSIYFDDGDISAIA</sequence>
<dbReference type="CDD" id="cd00093">
    <property type="entry name" value="HTH_XRE"/>
    <property type="match status" value="1"/>
</dbReference>
<feature type="domain" description="HTH cro/C1-type" evidence="1">
    <location>
        <begin position="39"/>
        <end position="92"/>
    </location>
</feature>
<accession>A0ABP5PD02</accession>
<dbReference type="InterPro" id="IPR010982">
    <property type="entry name" value="Lambda_DNA-bd_dom_sf"/>
</dbReference>
<evidence type="ECO:0000313" key="3">
    <source>
        <dbReference type="Proteomes" id="UP001499843"/>
    </source>
</evidence>
<dbReference type="InterPro" id="IPR001387">
    <property type="entry name" value="Cro/C1-type_HTH"/>
</dbReference>
<dbReference type="PROSITE" id="PS50943">
    <property type="entry name" value="HTH_CROC1"/>
    <property type="match status" value="1"/>
</dbReference>
<gene>
    <name evidence="2" type="ORF">GCM10009850_039010</name>
</gene>
<dbReference type="Gene3D" id="1.10.260.40">
    <property type="entry name" value="lambda repressor-like DNA-binding domains"/>
    <property type="match status" value="1"/>
</dbReference>
<organism evidence="2 3">
    <name type="scientific">Nonomuraea monospora</name>
    <dbReference type="NCBI Taxonomy" id="568818"/>
    <lineage>
        <taxon>Bacteria</taxon>
        <taxon>Bacillati</taxon>
        <taxon>Actinomycetota</taxon>
        <taxon>Actinomycetes</taxon>
        <taxon>Streptosporangiales</taxon>
        <taxon>Streptosporangiaceae</taxon>
        <taxon>Nonomuraea</taxon>
    </lineage>
</organism>
<dbReference type="SUPFAM" id="SSF47413">
    <property type="entry name" value="lambda repressor-like DNA-binding domains"/>
    <property type="match status" value="1"/>
</dbReference>
<dbReference type="Pfam" id="PF01381">
    <property type="entry name" value="HTH_3"/>
    <property type="match status" value="1"/>
</dbReference>
<protein>
    <submittedName>
        <fullName evidence="2">Helix-turn-helix domain-containing protein</fullName>
    </submittedName>
</protein>
<keyword evidence="3" id="KW-1185">Reference proteome</keyword>
<evidence type="ECO:0000259" key="1">
    <source>
        <dbReference type="PROSITE" id="PS50943"/>
    </source>
</evidence>
<dbReference type="EMBL" id="BAAAQX010000009">
    <property type="protein sequence ID" value="GAA2208443.1"/>
    <property type="molecule type" value="Genomic_DNA"/>
</dbReference>
<dbReference type="SMART" id="SM00530">
    <property type="entry name" value="HTH_XRE"/>
    <property type="match status" value="1"/>
</dbReference>
<reference evidence="3" key="1">
    <citation type="journal article" date="2019" name="Int. J. Syst. Evol. Microbiol.">
        <title>The Global Catalogue of Microorganisms (GCM) 10K type strain sequencing project: providing services to taxonomists for standard genome sequencing and annotation.</title>
        <authorList>
            <consortium name="The Broad Institute Genomics Platform"/>
            <consortium name="The Broad Institute Genome Sequencing Center for Infectious Disease"/>
            <person name="Wu L."/>
            <person name="Ma J."/>
        </authorList>
    </citation>
    <scope>NUCLEOTIDE SEQUENCE [LARGE SCALE GENOMIC DNA]</scope>
    <source>
        <strain evidence="3">JCM 16114</strain>
    </source>
</reference>
<name>A0ABP5PD02_9ACTN</name>
<proteinExistence type="predicted"/>